<comment type="caution">
    <text evidence="2">The sequence shown here is derived from an EMBL/GenBank/DDBJ whole genome shotgun (WGS) entry which is preliminary data.</text>
</comment>
<evidence type="ECO:0000313" key="3">
    <source>
        <dbReference type="Proteomes" id="UP000284416"/>
    </source>
</evidence>
<organism evidence="2 3">
    <name type="scientific">Neobacillus notoginsengisoli</name>
    <dbReference type="NCBI Taxonomy" id="1578198"/>
    <lineage>
        <taxon>Bacteria</taxon>
        <taxon>Bacillati</taxon>
        <taxon>Bacillota</taxon>
        <taxon>Bacilli</taxon>
        <taxon>Bacillales</taxon>
        <taxon>Bacillaceae</taxon>
        <taxon>Neobacillus</taxon>
    </lineage>
</organism>
<dbReference type="Proteomes" id="UP000284416">
    <property type="component" value="Unassembled WGS sequence"/>
</dbReference>
<accession>A0A417YSX9</accession>
<sequence>MVIKLLALSSKPLVVVHLAILYFWIFDWEKLMTKVGLISWGGSILLGVIIYLLYRKLVITEKRIVVSKIIVLATTLMTVLLGVFTLIIEFITRSMP</sequence>
<feature type="transmembrane region" description="Helical" evidence="1">
    <location>
        <begin position="66"/>
        <end position="91"/>
    </location>
</feature>
<dbReference type="RefSeq" id="WP_118921469.1">
    <property type="nucleotide sequence ID" value="NZ_QWEG01000008.1"/>
</dbReference>
<protein>
    <submittedName>
        <fullName evidence="2">Uncharacterized protein</fullName>
    </submittedName>
</protein>
<dbReference type="EMBL" id="QWEG01000008">
    <property type="protein sequence ID" value="RHW39115.1"/>
    <property type="molecule type" value="Genomic_DNA"/>
</dbReference>
<evidence type="ECO:0000313" key="2">
    <source>
        <dbReference type="EMBL" id="RHW39115.1"/>
    </source>
</evidence>
<keyword evidence="1" id="KW-0472">Membrane</keyword>
<reference evidence="2 3" key="1">
    <citation type="journal article" date="2017" name="Int. J. Syst. Evol. Microbiol.">
        <title>Bacillus notoginsengisoli sp. nov., a novel bacterium isolated from the rhizosphere of Panax notoginseng.</title>
        <authorList>
            <person name="Zhang M.Y."/>
            <person name="Cheng J."/>
            <person name="Cai Y."/>
            <person name="Zhang T.Y."/>
            <person name="Wu Y.Y."/>
            <person name="Manikprabhu D."/>
            <person name="Li W.J."/>
            <person name="Zhang Y.X."/>
        </authorList>
    </citation>
    <scope>NUCLEOTIDE SEQUENCE [LARGE SCALE GENOMIC DNA]</scope>
    <source>
        <strain evidence="2 3">JCM 30743</strain>
    </source>
</reference>
<dbReference type="AlphaFoldDB" id="A0A417YSX9"/>
<gene>
    <name evidence="2" type="ORF">D1B31_14260</name>
</gene>
<feature type="transmembrane region" description="Helical" evidence="1">
    <location>
        <begin position="5"/>
        <end position="25"/>
    </location>
</feature>
<keyword evidence="1" id="KW-0812">Transmembrane</keyword>
<keyword evidence="3" id="KW-1185">Reference proteome</keyword>
<name>A0A417YSX9_9BACI</name>
<proteinExistence type="predicted"/>
<keyword evidence="1" id="KW-1133">Transmembrane helix</keyword>
<evidence type="ECO:0000256" key="1">
    <source>
        <dbReference type="SAM" id="Phobius"/>
    </source>
</evidence>
<feature type="transmembrane region" description="Helical" evidence="1">
    <location>
        <begin position="37"/>
        <end position="54"/>
    </location>
</feature>